<dbReference type="RefSeq" id="WP_377123627.1">
    <property type="nucleotide sequence ID" value="NZ_JBHRSD010000014.1"/>
</dbReference>
<dbReference type="InterPro" id="IPR050248">
    <property type="entry name" value="Polysacc_deacetylase_ArnD"/>
</dbReference>
<dbReference type="Proteomes" id="UP001595453">
    <property type="component" value="Unassembled WGS sequence"/>
</dbReference>
<evidence type="ECO:0000313" key="5">
    <source>
        <dbReference type="EMBL" id="MFC3032787.1"/>
    </source>
</evidence>
<feature type="domain" description="NodB homology" evidence="4">
    <location>
        <begin position="30"/>
        <end position="258"/>
    </location>
</feature>
<dbReference type="Gene3D" id="3.20.20.370">
    <property type="entry name" value="Glycoside hydrolase/deacetylase"/>
    <property type="match status" value="1"/>
</dbReference>
<evidence type="ECO:0000256" key="3">
    <source>
        <dbReference type="SAM" id="SignalP"/>
    </source>
</evidence>
<evidence type="ECO:0000313" key="6">
    <source>
        <dbReference type="Proteomes" id="UP001595453"/>
    </source>
</evidence>
<reference evidence="6" key="1">
    <citation type="journal article" date="2019" name="Int. J. Syst. Evol. Microbiol.">
        <title>The Global Catalogue of Microorganisms (GCM) 10K type strain sequencing project: providing services to taxonomists for standard genome sequencing and annotation.</title>
        <authorList>
            <consortium name="The Broad Institute Genomics Platform"/>
            <consortium name="The Broad Institute Genome Sequencing Center for Infectious Disease"/>
            <person name="Wu L."/>
            <person name="Ma J."/>
        </authorList>
    </citation>
    <scope>NUCLEOTIDE SEQUENCE [LARGE SCALE GENOMIC DNA]</scope>
    <source>
        <strain evidence="6">KCTC 42730</strain>
    </source>
</reference>
<evidence type="ECO:0000259" key="4">
    <source>
        <dbReference type="PROSITE" id="PS51677"/>
    </source>
</evidence>
<feature type="chain" id="PRO_5047106068" evidence="3">
    <location>
        <begin position="25"/>
        <end position="322"/>
    </location>
</feature>
<dbReference type="InterPro" id="IPR002509">
    <property type="entry name" value="NODB_dom"/>
</dbReference>
<dbReference type="CDD" id="cd10960">
    <property type="entry name" value="CE4_NodB_like_1"/>
    <property type="match status" value="1"/>
</dbReference>
<evidence type="ECO:0000256" key="2">
    <source>
        <dbReference type="ARBA" id="ARBA00022801"/>
    </source>
</evidence>
<keyword evidence="1" id="KW-0479">Metal-binding</keyword>
<feature type="signal peptide" evidence="3">
    <location>
        <begin position="1"/>
        <end position="24"/>
    </location>
</feature>
<proteinExistence type="predicted"/>
<dbReference type="InterPro" id="IPR011330">
    <property type="entry name" value="Glyco_hydro/deAcase_b/a-brl"/>
</dbReference>
<accession>A0ABV7CJH0</accession>
<dbReference type="EMBL" id="JBHRSD010000014">
    <property type="protein sequence ID" value="MFC3032787.1"/>
    <property type="molecule type" value="Genomic_DNA"/>
</dbReference>
<name>A0ABV7CJH0_9GAMM</name>
<dbReference type="PANTHER" id="PTHR10587:SF133">
    <property type="entry name" value="CHITIN DEACETYLASE 1-RELATED"/>
    <property type="match status" value="1"/>
</dbReference>
<dbReference type="Pfam" id="PF01522">
    <property type="entry name" value="Polysacc_deac_1"/>
    <property type="match status" value="1"/>
</dbReference>
<protein>
    <submittedName>
        <fullName evidence="5">Polysaccharide deacetylase family protein</fullName>
    </submittedName>
</protein>
<sequence>MFMMKVIHVSFITYLCLVSTFVDANEHIEKKISITFDDVPIHGEFALSPQSLANINHKILDTLKKYNIKATGFVNEGHLKDNAKLLQELLSAWQQHGHELGNHTFSHISYHQNDLNTYLTDIQKGAATTQIVLGKVKQKFFRPPYLHAGSTDEAQLMLDEGLHKLGLQLVPVTMENADYVFDAPYTNKLESKNLSEANTYKKQYLEFTERRLDFYESASAKMFDQPVPHILMLHVNQLNADSLDSILMSLQSRGYQFQSLEQTLQQPIYAQPTQAFKFGIHWLFRWDKSKDKKVNWASEPEPSQDEFAEHQQALTILKNGKL</sequence>
<dbReference type="PROSITE" id="PS51677">
    <property type="entry name" value="NODB"/>
    <property type="match status" value="1"/>
</dbReference>
<keyword evidence="3" id="KW-0732">Signal</keyword>
<dbReference type="PANTHER" id="PTHR10587">
    <property type="entry name" value="GLYCOSYL TRANSFERASE-RELATED"/>
    <property type="match status" value="1"/>
</dbReference>
<dbReference type="SUPFAM" id="SSF88713">
    <property type="entry name" value="Glycoside hydrolase/deacetylase"/>
    <property type="match status" value="1"/>
</dbReference>
<organism evidence="5 6">
    <name type="scientific">Pseudoalteromonas fenneropenaei</name>
    <dbReference type="NCBI Taxonomy" id="1737459"/>
    <lineage>
        <taxon>Bacteria</taxon>
        <taxon>Pseudomonadati</taxon>
        <taxon>Pseudomonadota</taxon>
        <taxon>Gammaproteobacteria</taxon>
        <taxon>Alteromonadales</taxon>
        <taxon>Pseudoalteromonadaceae</taxon>
        <taxon>Pseudoalteromonas</taxon>
    </lineage>
</organism>
<gene>
    <name evidence="5" type="ORF">ACFOEE_09680</name>
</gene>
<evidence type="ECO:0000256" key="1">
    <source>
        <dbReference type="ARBA" id="ARBA00022723"/>
    </source>
</evidence>
<keyword evidence="2" id="KW-0378">Hydrolase</keyword>
<comment type="caution">
    <text evidence="5">The sequence shown here is derived from an EMBL/GenBank/DDBJ whole genome shotgun (WGS) entry which is preliminary data.</text>
</comment>
<keyword evidence="6" id="KW-1185">Reference proteome</keyword>